<keyword evidence="1" id="KW-0472">Membrane</keyword>
<feature type="transmembrane region" description="Helical" evidence="1">
    <location>
        <begin position="221"/>
        <end position="246"/>
    </location>
</feature>
<dbReference type="AlphaFoldDB" id="A0A2R3Z3Z9"/>
<dbReference type="Pfam" id="PF02447">
    <property type="entry name" value="GntP_permease"/>
    <property type="match status" value="1"/>
</dbReference>
<dbReference type="InterPro" id="IPR003474">
    <property type="entry name" value="Glcn_transporter"/>
</dbReference>
<feature type="transmembrane region" description="Helical" evidence="1">
    <location>
        <begin position="176"/>
        <end position="200"/>
    </location>
</feature>
<dbReference type="OrthoDB" id="9787129at2"/>
<evidence type="ECO:0000313" key="2">
    <source>
        <dbReference type="EMBL" id="AVR44981.1"/>
    </source>
</evidence>
<dbReference type="GO" id="GO:0005886">
    <property type="term" value="C:plasma membrane"/>
    <property type="evidence" value="ECO:0007669"/>
    <property type="project" value="TreeGrafter"/>
</dbReference>
<keyword evidence="1" id="KW-1133">Transmembrane helix</keyword>
<feature type="transmembrane region" description="Helical" evidence="1">
    <location>
        <begin position="5"/>
        <end position="22"/>
    </location>
</feature>
<feature type="transmembrane region" description="Helical" evidence="1">
    <location>
        <begin position="28"/>
        <end position="48"/>
    </location>
</feature>
<feature type="transmembrane region" description="Helical" evidence="1">
    <location>
        <begin position="258"/>
        <end position="280"/>
    </location>
</feature>
<reference evidence="3" key="1">
    <citation type="submission" date="2018-03" db="EMBL/GenBank/DDBJ databases">
        <title>Gramella fulva sp. nov., isolated from a dry surface of tidal flat.</title>
        <authorList>
            <person name="Hwang S.H."/>
            <person name="Hwang W.M."/>
            <person name="Kang K."/>
            <person name="Ahn T.-Y."/>
        </authorList>
    </citation>
    <scope>NUCLEOTIDE SEQUENCE [LARGE SCALE GENOMIC DNA]</scope>
    <source>
        <strain evidence="3">SH35</strain>
    </source>
</reference>
<feature type="transmembrane region" description="Helical" evidence="1">
    <location>
        <begin position="301"/>
        <end position="320"/>
    </location>
</feature>
<dbReference type="KEGG" id="grs:C7S20_06685"/>
<name>A0A2R3Z3Z9_9FLAO</name>
<dbReference type="RefSeq" id="WP_107011759.1">
    <property type="nucleotide sequence ID" value="NZ_CP028136.1"/>
</dbReference>
<dbReference type="EMBL" id="CP028136">
    <property type="protein sequence ID" value="AVR44981.1"/>
    <property type="molecule type" value="Genomic_DNA"/>
</dbReference>
<keyword evidence="3" id="KW-1185">Reference proteome</keyword>
<sequence length="445" mass="47199">MGPELLAILGVIVWIILGTSYLKWHPFIVLLLAALGLAFLLGIPAAEIPGVISDGFGSMFASIGLLILFGAWIGVSLEATNGTTAIAHGILKALSKLRMQYVLGFMGYLTSIPVFCDAAFVILAPIAKKLSRGSTRYKNALVVALSTGLFSSHVLVPPTPGPLAAAANLHLENISLLLLFGGLLAFILMLSGATFAYFMAPKHSEKEKPITAMETNDDKHLPSFSSAILPLLIPILLMAFSSIYPLLVQAKENTVSQIIEFTGSPSIALLLGALAGFWMCRKNGVNLTEVIEKGIRQAAPILLITAMGGALGKIIGFASLTDNLDFGLFQNSWGLALPFFMAALLKSAQGSSTVAIITVSSIMFPLLGVLGLDSEIGKIWVILAIGSGAVTVSHANDSYFWIVSQMGDLPVKKAYKTHTLATLIQGITGLIVVLGAHAIWQFFYS</sequence>
<feature type="transmembrane region" description="Helical" evidence="1">
    <location>
        <begin position="352"/>
        <end position="372"/>
    </location>
</feature>
<dbReference type="GO" id="GO:0015128">
    <property type="term" value="F:gluconate transmembrane transporter activity"/>
    <property type="evidence" value="ECO:0007669"/>
    <property type="project" value="InterPro"/>
</dbReference>
<gene>
    <name evidence="2" type="ORF">C7S20_06685</name>
</gene>
<accession>A0A2R3Z3Z9</accession>
<keyword evidence="1" id="KW-0812">Transmembrane</keyword>
<dbReference type="Proteomes" id="UP000241507">
    <property type="component" value="Chromosome"/>
</dbReference>
<organism evidence="2 3">
    <name type="scientific">Christiangramia fulva</name>
    <dbReference type="NCBI Taxonomy" id="2126553"/>
    <lineage>
        <taxon>Bacteria</taxon>
        <taxon>Pseudomonadati</taxon>
        <taxon>Bacteroidota</taxon>
        <taxon>Flavobacteriia</taxon>
        <taxon>Flavobacteriales</taxon>
        <taxon>Flavobacteriaceae</taxon>
        <taxon>Christiangramia</taxon>
    </lineage>
</organism>
<evidence type="ECO:0000256" key="1">
    <source>
        <dbReference type="SAM" id="Phobius"/>
    </source>
</evidence>
<feature type="transmembrane region" description="Helical" evidence="1">
    <location>
        <begin position="378"/>
        <end position="402"/>
    </location>
</feature>
<evidence type="ECO:0000313" key="3">
    <source>
        <dbReference type="Proteomes" id="UP000241507"/>
    </source>
</evidence>
<feature type="transmembrane region" description="Helical" evidence="1">
    <location>
        <begin position="105"/>
        <end position="127"/>
    </location>
</feature>
<feature type="transmembrane region" description="Helical" evidence="1">
    <location>
        <begin position="423"/>
        <end position="443"/>
    </location>
</feature>
<proteinExistence type="predicted"/>
<protein>
    <submittedName>
        <fullName evidence="2">Permease</fullName>
    </submittedName>
</protein>
<feature type="transmembrane region" description="Helical" evidence="1">
    <location>
        <begin position="55"/>
        <end position="75"/>
    </location>
</feature>
<dbReference type="PANTHER" id="PTHR30354">
    <property type="entry name" value="GNT FAMILY GLUCONATE TRANSPORTER"/>
    <property type="match status" value="1"/>
</dbReference>
<dbReference type="PANTHER" id="PTHR30354:SF11">
    <property type="entry name" value="PERMEASE"/>
    <property type="match status" value="1"/>
</dbReference>